<dbReference type="PANTHER" id="PTHR23025:SF3">
    <property type="entry name" value="HORMONE-SENSITIVE LIPASE"/>
    <property type="match status" value="1"/>
</dbReference>
<comment type="similarity">
    <text evidence="1">Belongs to the 'GDXG' lipolytic enzyme family.</text>
</comment>
<dbReference type="GO" id="GO:0004806">
    <property type="term" value="F:triacylglycerol lipase activity"/>
    <property type="evidence" value="ECO:0007669"/>
    <property type="project" value="TreeGrafter"/>
</dbReference>
<dbReference type="GO" id="GO:0019433">
    <property type="term" value="P:triglyceride catabolic process"/>
    <property type="evidence" value="ECO:0007669"/>
    <property type="project" value="TreeGrafter"/>
</dbReference>
<evidence type="ECO:0000313" key="5">
    <source>
        <dbReference type="Proteomes" id="UP000276133"/>
    </source>
</evidence>
<dbReference type="SUPFAM" id="SSF53474">
    <property type="entry name" value="alpha/beta-Hydrolases"/>
    <property type="match status" value="1"/>
</dbReference>
<dbReference type="PANTHER" id="PTHR23025">
    <property type="entry name" value="TRIACYLGLYCEROL LIPASE"/>
    <property type="match status" value="1"/>
</dbReference>
<dbReference type="InterPro" id="IPR013094">
    <property type="entry name" value="AB_hydrolase_3"/>
</dbReference>
<evidence type="ECO:0000256" key="2">
    <source>
        <dbReference type="ARBA" id="ARBA00022801"/>
    </source>
</evidence>
<dbReference type="InterPro" id="IPR002168">
    <property type="entry name" value="Lipase_GDXG_HIS_AS"/>
</dbReference>
<keyword evidence="5" id="KW-1185">Reference proteome</keyword>
<name>A0A3M7PNT3_BRAPC</name>
<feature type="domain" description="Alpha/beta hydrolase fold-3" evidence="3">
    <location>
        <begin position="284"/>
        <end position="345"/>
    </location>
</feature>
<dbReference type="OrthoDB" id="408631at2759"/>
<dbReference type="GO" id="GO:0005829">
    <property type="term" value="C:cytosol"/>
    <property type="evidence" value="ECO:0007669"/>
    <property type="project" value="TreeGrafter"/>
</dbReference>
<gene>
    <name evidence="4" type="ORF">BpHYR1_011043</name>
</gene>
<evidence type="ECO:0000256" key="1">
    <source>
        <dbReference type="ARBA" id="ARBA00010515"/>
    </source>
</evidence>
<comment type="caution">
    <text evidence="4">The sequence shown here is derived from an EMBL/GenBank/DDBJ whole genome shotgun (WGS) entry which is preliminary data.</text>
</comment>
<dbReference type="Gene3D" id="3.40.50.1820">
    <property type="entry name" value="alpha/beta hydrolase"/>
    <property type="match status" value="2"/>
</dbReference>
<dbReference type="PROSITE" id="PS01173">
    <property type="entry name" value="LIPASE_GDXG_HIS"/>
    <property type="match status" value="1"/>
</dbReference>
<proteinExistence type="inferred from homology"/>
<feature type="non-terminal residue" evidence="4">
    <location>
        <position position="1"/>
    </location>
</feature>
<dbReference type="Proteomes" id="UP000276133">
    <property type="component" value="Unassembled WGS sequence"/>
</dbReference>
<dbReference type="InterPro" id="IPR029058">
    <property type="entry name" value="AB_hydrolase_fold"/>
</dbReference>
<dbReference type="EMBL" id="REGN01009768">
    <property type="protein sequence ID" value="RNA00411.1"/>
    <property type="molecule type" value="Genomic_DNA"/>
</dbReference>
<evidence type="ECO:0000259" key="3">
    <source>
        <dbReference type="Pfam" id="PF07859"/>
    </source>
</evidence>
<dbReference type="STRING" id="10195.A0A3M7PNT3"/>
<dbReference type="AlphaFoldDB" id="A0A3M7PNT3"/>
<reference evidence="4 5" key="1">
    <citation type="journal article" date="2018" name="Sci. Rep.">
        <title>Genomic signatures of local adaptation to the degree of environmental predictability in rotifers.</title>
        <authorList>
            <person name="Franch-Gras L."/>
            <person name="Hahn C."/>
            <person name="Garcia-Roger E.M."/>
            <person name="Carmona M.J."/>
            <person name="Serra M."/>
            <person name="Gomez A."/>
        </authorList>
    </citation>
    <scope>NUCLEOTIDE SEQUENCE [LARGE SCALE GENOMIC DNA]</scope>
    <source>
        <strain evidence="4">HYR1</strain>
    </source>
</reference>
<dbReference type="GO" id="GO:0004771">
    <property type="term" value="F:sterol ester esterase activity"/>
    <property type="evidence" value="ECO:0007669"/>
    <property type="project" value="TreeGrafter"/>
</dbReference>
<dbReference type="Pfam" id="PF07859">
    <property type="entry name" value="Abhydrolase_3"/>
    <property type="match status" value="2"/>
</dbReference>
<accession>A0A3M7PNT3</accession>
<sequence length="370" mass="41776">NDTVRIRILSGEVRQGMLDTISPNSAAPIGLSKNLILHVHGGGFIAHSSKSHEIYLKPWCKELKVPIVSIDYSLAPEHVFPRASEECFYVYAWCLLNKNLLGWSGENIICVGDSAGGVLATNIVQRAIVNQIRIPDALVPIYSPFLLTYSLSPSRLLSVMDPLLNLGILWRCLAAYSGIDFKAETERYKIMLNLGEIKKIDEKNSNVRFSKSESIDLPDEVKIGSQEKVKISLENLDNRIDLADVQPEFQSDKLLTNEELLSYYELMGDAIFLIDKLRSNRVPYDHYMSPILSTDDMLSKFPKTFLISACLDPLHDDSIEFKRRLNRLHVPNGLEVIEGVHHGFLNFVQISKECRKASKLVTSRIKSYLI</sequence>
<evidence type="ECO:0000313" key="4">
    <source>
        <dbReference type="EMBL" id="RNA00411.1"/>
    </source>
</evidence>
<protein>
    <submittedName>
        <fullName evidence="4">Hormone-sensitive lipase-like</fullName>
    </submittedName>
</protein>
<organism evidence="4 5">
    <name type="scientific">Brachionus plicatilis</name>
    <name type="common">Marine rotifer</name>
    <name type="synonym">Brachionus muelleri</name>
    <dbReference type="NCBI Taxonomy" id="10195"/>
    <lineage>
        <taxon>Eukaryota</taxon>
        <taxon>Metazoa</taxon>
        <taxon>Spiralia</taxon>
        <taxon>Gnathifera</taxon>
        <taxon>Rotifera</taxon>
        <taxon>Eurotatoria</taxon>
        <taxon>Monogononta</taxon>
        <taxon>Pseudotrocha</taxon>
        <taxon>Ploima</taxon>
        <taxon>Brachionidae</taxon>
        <taxon>Brachionus</taxon>
    </lineage>
</organism>
<feature type="domain" description="Alpha/beta hydrolase fold-3" evidence="3">
    <location>
        <begin position="36"/>
        <end position="155"/>
    </location>
</feature>
<keyword evidence="2" id="KW-0378">Hydrolase</keyword>